<name>A0ABT6M5A6_9NOCA</name>
<protein>
    <submittedName>
        <fullName evidence="1">Uncharacterized protein</fullName>
    </submittedName>
</protein>
<dbReference type="RefSeq" id="WP_280758884.1">
    <property type="nucleotide sequence ID" value="NZ_JARXVC010000002.1"/>
</dbReference>
<dbReference type="EMBL" id="JARXVC010000002">
    <property type="protein sequence ID" value="MDH6279482.1"/>
    <property type="molecule type" value="Genomic_DNA"/>
</dbReference>
<organism evidence="1 2">
    <name type="scientific">Prescottella agglutinans</name>
    <dbReference type="NCBI Taxonomy" id="1644129"/>
    <lineage>
        <taxon>Bacteria</taxon>
        <taxon>Bacillati</taxon>
        <taxon>Actinomycetota</taxon>
        <taxon>Actinomycetes</taxon>
        <taxon>Mycobacteriales</taxon>
        <taxon>Nocardiaceae</taxon>
        <taxon>Prescottella</taxon>
    </lineage>
</organism>
<evidence type="ECO:0000313" key="2">
    <source>
        <dbReference type="Proteomes" id="UP001160334"/>
    </source>
</evidence>
<proteinExistence type="predicted"/>
<keyword evidence="2" id="KW-1185">Reference proteome</keyword>
<dbReference type="Proteomes" id="UP001160334">
    <property type="component" value="Unassembled WGS sequence"/>
</dbReference>
<accession>A0ABT6M5A6</accession>
<comment type="caution">
    <text evidence="1">The sequence shown here is derived from an EMBL/GenBank/DDBJ whole genome shotgun (WGS) entry which is preliminary data.</text>
</comment>
<sequence length="133" mass="15092">MNDYLYRVEIVEMPAGSFWEETLPDSEVVGGLVEDWEPEGWAPDPEWAERHGRQFFWPTTNKEYKSRSSAMDRKRLIESYGAKCIVQRSAPIVWPADGEEKVHEPGPVERVAKAITLLQRAGILTLSFGGELA</sequence>
<reference evidence="1 2" key="1">
    <citation type="submission" date="2023-04" db="EMBL/GenBank/DDBJ databases">
        <title>Forest soil microbial communities from Buena Vista Peninsula, Colon Province, Panama.</title>
        <authorList>
            <person name="Bouskill N."/>
        </authorList>
    </citation>
    <scope>NUCLEOTIDE SEQUENCE [LARGE SCALE GENOMIC DNA]</scope>
    <source>
        <strain evidence="1 2">CFH S0262</strain>
    </source>
</reference>
<gene>
    <name evidence="1" type="ORF">M2280_000691</name>
</gene>
<evidence type="ECO:0000313" key="1">
    <source>
        <dbReference type="EMBL" id="MDH6279482.1"/>
    </source>
</evidence>